<evidence type="ECO:0000313" key="2">
    <source>
        <dbReference type="Proteomes" id="UP000199152"/>
    </source>
</evidence>
<accession>A0A1I4A578</accession>
<dbReference type="EMBL" id="FOSW01000002">
    <property type="protein sequence ID" value="SFK51498.1"/>
    <property type="molecule type" value="Genomic_DNA"/>
</dbReference>
<name>A0A1I4A578_9ACTN</name>
<dbReference type="Proteomes" id="UP000199152">
    <property type="component" value="Unassembled WGS sequence"/>
</dbReference>
<gene>
    <name evidence="1" type="ORF">SAMN04488085_10279</name>
</gene>
<protein>
    <submittedName>
        <fullName evidence="1">Uncharacterized protein</fullName>
    </submittedName>
</protein>
<organism evidence="1 2">
    <name type="scientific">Geodermatophilus ruber</name>
    <dbReference type="NCBI Taxonomy" id="504800"/>
    <lineage>
        <taxon>Bacteria</taxon>
        <taxon>Bacillati</taxon>
        <taxon>Actinomycetota</taxon>
        <taxon>Actinomycetes</taxon>
        <taxon>Geodermatophilales</taxon>
        <taxon>Geodermatophilaceae</taxon>
        <taxon>Geodermatophilus</taxon>
    </lineage>
</organism>
<reference evidence="2" key="1">
    <citation type="submission" date="2016-10" db="EMBL/GenBank/DDBJ databases">
        <authorList>
            <person name="Varghese N."/>
            <person name="Submissions S."/>
        </authorList>
    </citation>
    <scope>NUCLEOTIDE SEQUENCE [LARGE SCALE GENOMIC DNA]</scope>
    <source>
        <strain evidence="2">DSM 45317</strain>
    </source>
</reference>
<keyword evidence="2" id="KW-1185">Reference proteome</keyword>
<dbReference type="InParanoid" id="A0A1I4A578"/>
<dbReference type="AlphaFoldDB" id="A0A1I4A578"/>
<sequence>MVCEGPGLYGTPVRRTGTRRVDWQVFATLFGDPDVRHRLEQLTAHVQCTHGVRCDKVPLRVLDVVLWTWLPRGPPLR</sequence>
<evidence type="ECO:0000313" key="1">
    <source>
        <dbReference type="EMBL" id="SFK51498.1"/>
    </source>
</evidence>
<proteinExistence type="predicted"/>